<proteinExistence type="predicted"/>
<organism evidence="2 3">
    <name type="scientific">Artemisia annua</name>
    <name type="common">Sweet wormwood</name>
    <dbReference type="NCBI Taxonomy" id="35608"/>
    <lineage>
        <taxon>Eukaryota</taxon>
        <taxon>Viridiplantae</taxon>
        <taxon>Streptophyta</taxon>
        <taxon>Embryophyta</taxon>
        <taxon>Tracheophyta</taxon>
        <taxon>Spermatophyta</taxon>
        <taxon>Magnoliopsida</taxon>
        <taxon>eudicotyledons</taxon>
        <taxon>Gunneridae</taxon>
        <taxon>Pentapetalae</taxon>
        <taxon>asterids</taxon>
        <taxon>campanulids</taxon>
        <taxon>Asterales</taxon>
        <taxon>Asteraceae</taxon>
        <taxon>Asteroideae</taxon>
        <taxon>Anthemideae</taxon>
        <taxon>Artemisiinae</taxon>
        <taxon>Artemisia</taxon>
    </lineage>
</organism>
<name>A0A2U1MZD8_ARTAN</name>
<dbReference type="PANTHER" id="PTHR34427">
    <property type="entry name" value="DUF4283 DOMAIN PROTEIN"/>
    <property type="match status" value="1"/>
</dbReference>
<gene>
    <name evidence="2" type="ORF">CTI12_AA324140</name>
</gene>
<evidence type="ECO:0000313" key="3">
    <source>
        <dbReference type="Proteomes" id="UP000245207"/>
    </source>
</evidence>
<accession>A0A2U1MZD8</accession>
<feature type="compositionally biased region" description="Low complexity" evidence="1">
    <location>
        <begin position="412"/>
        <end position="424"/>
    </location>
</feature>
<evidence type="ECO:0000313" key="2">
    <source>
        <dbReference type="EMBL" id="PWA66630.1"/>
    </source>
</evidence>
<keyword evidence="3" id="KW-1185">Reference proteome</keyword>
<feature type="region of interest" description="Disordered" evidence="1">
    <location>
        <begin position="307"/>
        <end position="443"/>
    </location>
</feature>
<feature type="compositionally biased region" description="Low complexity" evidence="1">
    <location>
        <begin position="434"/>
        <end position="443"/>
    </location>
</feature>
<dbReference type="AlphaFoldDB" id="A0A2U1MZD8"/>
<protein>
    <submittedName>
        <fullName evidence="2">Nucleotide-binding alpha-beta plait domain-containing protein</fullName>
    </submittedName>
</protein>
<comment type="caution">
    <text evidence="2">The sequence shown here is derived from an EMBL/GenBank/DDBJ whole genome shotgun (WGS) entry which is preliminary data.</text>
</comment>
<dbReference type="OrthoDB" id="1750800at2759"/>
<feature type="compositionally biased region" description="Basic and acidic residues" evidence="1">
    <location>
        <begin position="311"/>
        <end position="328"/>
    </location>
</feature>
<sequence length="555" mass="61970">MTDAYLPRRKDKFGRFFAFIRFEGIRNTDAMIKAIMNVRLGQEMLHANVARFKKEDSRENHNLKRGNTNPYRAEHVDRPMGIHVEGRRTFESDKTNPWKMNNLFQLGSSGSGLGEGNGPCKTIDIPNKNFPINSALGRCSLVGNVKDINRLCRMDDFLKSEEVKDVTLRYISGMKVLLTFISNGLADEFLSKENIWGGWFSEMCRWNGQQITLERIVWLKISGAPIQLWDKEVFNLIGVGFGSVVQQSEACHKDGNLAFETVAVLTKENKRITESVKLLWKGQAINVWVDETDELWCPDFLKVSPTGSESSVHELEDGEIRDNNVGKEPDDESGEVQGANGEDEMDVNDDRNSEGLNSNNNVPLPCMHGNSSQVNMRRFSRQKVGSLHGDSSQQDLGGSRGQSVEMDINNQSSNLGLGNNSLGGPSARKRARPDNGLNENLLDLNHPPNRHCFSFPNLITPDRSNQRKSPSVRNFGRGRKFVRPNTNDQAEFPLFCPTPHQSEEAGTSNTPIGDEIALEAQATVEIGNAVGIQLNDCVSVLHEAIRDEGERLMAQ</sequence>
<evidence type="ECO:0000256" key="1">
    <source>
        <dbReference type="SAM" id="MobiDB-lite"/>
    </source>
</evidence>
<dbReference type="Proteomes" id="UP000245207">
    <property type="component" value="Unassembled WGS sequence"/>
</dbReference>
<feature type="region of interest" description="Disordered" evidence="1">
    <location>
        <begin position="456"/>
        <end position="491"/>
    </location>
</feature>
<reference evidence="2 3" key="1">
    <citation type="journal article" date="2018" name="Mol. Plant">
        <title>The genome of Artemisia annua provides insight into the evolution of Asteraceae family and artemisinin biosynthesis.</title>
        <authorList>
            <person name="Shen Q."/>
            <person name="Zhang L."/>
            <person name="Liao Z."/>
            <person name="Wang S."/>
            <person name="Yan T."/>
            <person name="Shi P."/>
            <person name="Liu M."/>
            <person name="Fu X."/>
            <person name="Pan Q."/>
            <person name="Wang Y."/>
            <person name="Lv Z."/>
            <person name="Lu X."/>
            <person name="Zhang F."/>
            <person name="Jiang W."/>
            <person name="Ma Y."/>
            <person name="Chen M."/>
            <person name="Hao X."/>
            <person name="Li L."/>
            <person name="Tang Y."/>
            <person name="Lv G."/>
            <person name="Zhou Y."/>
            <person name="Sun X."/>
            <person name="Brodelius P.E."/>
            <person name="Rose J.K.C."/>
            <person name="Tang K."/>
        </authorList>
    </citation>
    <scope>NUCLEOTIDE SEQUENCE [LARGE SCALE GENOMIC DNA]</scope>
    <source>
        <strain evidence="3">cv. Huhao1</strain>
        <tissue evidence="2">Leaf</tissue>
    </source>
</reference>
<dbReference type="EMBL" id="PKPP01003991">
    <property type="protein sequence ID" value="PWA66630.1"/>
    <property type="molecule type" value="Genomic_DNA"/>
</dbReference>
<dbReference type="PANTHER" id="PTHR34427:SF5">
    <property type="entry name" value="DUF4283 DOMAIN-CONTAINING PROTEIN"/>
    <property type="match status" value="1"/>
</dbReference>